<gene>
    <name evidence="4" type="ORF">CEUSTIGMA_g11217.t1</name>
</gene>
<keyword evidence="3" id="KW-1133">Transmembrane helix</keyword>
<dbReference type="Proteomes" id="UP000232323">
    <property type="component" value="Unassembled WGS sequence"/>
</dbReference>
<dbReference type="OrthoDB" id="1926212at2759"/>
<dbReference type="PANTHER" id="PTHR44749">
    <property type="entry name" value="SUPPRESSOR OF RPS4-RLD 1"/>
    <property type="match status" value="1"/>
</dbReference>
<comment type="caution">
    <text evidence="4">The sequence shown here is derived from an EMBL/GenBank/DDBJ whole genome shotgun (WGS) entry which is preliminary data.</text>
</comment>
<dbReference type="PROSITE" id="PS50005">
    <property type="entry name" value="TPR"/>
    <property type="match status" value="4"/>
</dbReference>
<feature type="compositionally biased region" description="Low complexity" evidence="2">
    <location>
        <begin position="204"/>
        <end position="233"/>
    </location>
</feature>
<feature type="repeat" description="TPR" evidence="1">
    <location>
        <begin position="464"/>
        <end position="497"/>
    </location>
</feature>
<dbReference type="Pfam" id="PF14559">
    <property type="entry name" value="TPR_19"/>
    <property type="match status" value="1"/>
</dbReference>
<dbReference type="STRING" id="1157962.A0A250XLM2"/>
<dbReference type="AlphaFoldDB" id="A0A250XLM2"/>
<dbReference type="InterPro" id="IPR019734">
    <property type="entry name" value="TPR_rpt"/>
</dbReference>
<feature type="repeat" description="TPR" evidence="1">
    <location>
        <begin position="430"/>
        <end position="463"/>
    </location>
</feature>
<dbReference type="Gene3D" id="1.25.40.10">
    <property type="entry name" value="Tetratricopeptide repeat domain"/>
    <property type="match status" value="3"/>
</dbReference>
<dbReference type="InterPro" id="IPR011990">
    <property type="entry name" value="TPR-like_helical_dom_sf"/>
</dbReference>
<accession>A0A250XLM2</accession>
<dbReference type="Pfam" id="PF13181">
    <property type="entry name" value="TPR_8"/>
    <property type="match status" value="1"/>
</dbReference>
<feature type="transmembrane region" description="Helical" evidence="3">
    <location>
        <begin position="147"/>
        <end position="168"/>
    </location>
</feature>
<dbReference type="GO" id="GO:0045892">
    <property type="term" value="P:negative regulation of DNA-templated transcription"/>
    <property type="evidence" value="ECO:0007669"/>
    <property type="project" value="InterPro"/>
</dbReference>
<organism evidence="4 5">
    <name type="scientific">Chlamydomonas eustigma</name>
    <dbReference type="NCBI Taxonomy" id="1157962"/>
    <lineage>
        <taxon>Eukaryota</taxon>
        <taxon>Viridiplantae</taxon>
        <taxon>Chlorophyta</taxon>
        <taxon>core chlorophytes</taxon>
        <taxon>Chlorophyceae</taxon>
        <taxon>CS clade</taxon>
        <taxon>Chlamydomonadales</taxon>
        <taxon>Chlamydomonadaceae</taxon>
        <taxon>Chlamydomonas</taxon>
    </lineage>
</organism>
<evidence type="ECO:0000313" key="5">
    <source>
        <dbReference type="Proteomes" id="UP000232323"/>
    </source>
</evidence>
<evidence type="ECO:0000256" key="3">
    <source>
        <dbReference type="SAM" id="Phobius"/>
    </source>
</evidence>
<evidence type="ECO:0000256" key="1">
    <source>
        <dbReference type="PROSITE-ProRule" id="PRU00339"/>
    </source>
</evidence>
<dbReference type="InterPro" id="IPR044650">
    <property type="entry name" value="SRFR1-like"/>
</dbReference>
<evidence type="ECO:0000313" key="4">
    <source>
        <dbReference type="EMBL" id="GAX83792.1"/>
    </source>
</evidence>
<keyword evidence="5" id="KW-1185">Reference proteome</keyword>
<sequence>MKQEFVKSIRSGGWAAAIKLLDSEIQATDSTQHPQDVLAMLLNRGFCNQKLQLNRKALKDYELALALDSNNVEALFGKGQVLVSLNKPQEASELWRLALDQSGPLTNARLIIKIEDALKDPNKVHLEFPSHHDGSASSFLEHADGRVFWTVFTMVFLLAAFFLTDYSFKAATMMASSFTMPGRTSNGHHSSFHPAAATVPRSPMPSAKSSISPPITPSSTNPPSSSSSSATKSENSRAGNGAQRKASSSGPVKPADKPHEEDEEDIEVLECDAEQQRSGQRSGQCRTSPSFKSTGSRASSKTASSAGASPPTSLPPGINPALAVQLAVTNINSGKVEEAEVLLNQVLASTPRELGALIARGTARALKRDLTGAVNDFSIAIEVEPRYADTYKRRGQARSALGEQEGALQDLGKALELMPLMGQESNTSRADVLLERAMIFQRQRDYRRACKELHEAVKYDTNNHQIYNVLGLCSTCQGDIRDGVAAYERAVQLKPDLKEAWLNMGQALKEEGRIKEAEKVYAKVFEMDEPGKPSVSAMKVISQMRQQKGDHLGSIKIADKAIEAGNEDLMVELFYQRAICYHALGYIKEAVRDYEACMSWTKGLATEETRAFQYLSFYQKEMALYLYHNLDRGMKDMCLDAETQPLFKELWCKKGPPTAELIAQYTAQQPLPISPALPPLHPDPALLAPLTGHADRLGRLLQNNHQGFLPNLRQQRASGFAAIELAQAIRELLAARRSGNTVWVRSEGSSVQAGASGRHQFGWRDAMDIVVKWRQLSEPNDQVVWVDLLTRREFEQGFGSHTPMFTGQTKCVRYYMNFPKALSIQKQVLLTEGHAFDAQNRPIPCGSPEQVAGIKAASTAEDMYQVIRDDSWVVVPIHSIHRPGKTMEGTRLTLVKTRNQPDSYEFSIRTPVTPPRWKEFDAELEAAFETIVKAMLEGEHARIAPLILNFAYYWYNFMPLARGTAACGYTTILSLFWAAGMPVNASIPKQYQVDWEAILNQHPDQFVASVSSWMYPPPARGQGPASEETLKEFPDVESLPQVSEVLHSLRRRIEALNEDARRI</sequence>
<reference evidence="4 5" key="1">
    <citation type="submission" date="2017-08" db="EMBL/GenBank/DDBJ databases">
        <title>Acidophilic green algal genome provides insights into adaptation to an acidic environment.</title>
        <authorList>
            <person name="Hirooka S."/>
            <person name="Hirose Y."/>
            <person name="Kanesaki Y."/>
            <person name="Higuchi S."/>
            <person name="Fujiwara T."/>
            <person name="Onuma R."/>
            <person name="Era A."/>
            <person name="Ohbayashi R."/>
            <person name="Uzuka A."/>
            <person name="Nozaki H."/>
            <person name="Yoshikawa H."/>
            <person name="Miyagishima S.Y."/>
        </authorList>
    </citation>
    <scope>NUCLEOTIDE SEQUENCE [LARGE SCALE GENOMIC DNA]</scope>
    <source>
        <strain evidence="4 5">NIES-2499</strain>
    </source>
</reference>
<proteinExistence type="predicted"/>
<dbReference type="SMART" id="SM00028">
    <property type="entry name" value="TPR"/>
    <property type="match status" value="9"/>
</dbReference>
<feature type="compositionally biased region" description="Acidic residues" evidence="2">
    <location>
        <begin position="261"/>
        <end position="273"/>
    </location>
</feature>
<name>A0A250XLM2_9CHLO</name>
<feature type="compositionally biased region" description="Low complexity" evidence="2">
    <location>
        <begin position="293"/>
        <end position="311"/>
    </location>
</feature>
<keyword evidence="3" id="KW-0472">Membrane</keyword>
<keyword evidence="1" id="KW-0802">TPR repeat</keyword>
<dbReference type="EMBL" id="BEGY01000107">
    <property type="protein sequence ID" value="GAX83792.1"/>
    <property type="molecule type" value="Genomic_DNA"/>
</dbReference>
<feature type="repeat" description="TPR" evidence="1">
    <location>
        <begin position="388"/>
        <end position="421"/>
    </location>
</feature>
<protein>
    <submittedName>
        <fullName evidence="4">Uncharacterized protein</fullName>
    </submittedName>
</protein>
<dbReference type="PANTHER" id="PTHR44749:SF1">
    <property type="entry name" value="TETRATRICOPEPTIDE-LIKE HELICAL DOMAIN-CONTAINING PROTEIN"/>
    <property type="match status" value="1"/>
</dbReference>
<dbReference type="SUPFAM" id="SSF48452">
    <property type="entry name" value="TPR-like"/>
    <property type="match status" value="2"/>
</dbReference>
<feature type="region of interest" description="Disordered" evidence="2">
    <location>
        <begin position="182"/>
        <end position="314"/>
    </location>
</feature>
<keyword evidence="3" id="KW-0812">Transmembrane</keyword>
<evidence type="ECO:0000256" key="2">
    <source>
        <dbReference type="SAM" id="MobiDB-lite"/>
    </source>
</evidence>
<feature type="repeat" description="TPR" evidence="1">
    <location>
        <begin position="498"/>
        <end position="531"/>
    </location>
</feature>